<keyword evidence="1" id="KW-0732">Signal</keyword>
<name>A0ABW4HVS3_9BACI</name>
<comment type="caution">
    <text evidence="2">The sequence shown here is derived from an EMBL/GenBank/DDBJ whole genome shotgun (WGS) entry which is preliminary data.</text>
</comment>
<feature type="chain" id="PRO_5047069548" description="Lipoprotein" evidence="1">
    <location>
        <begin position="20"/>
        <end position="158"/>
    </location>
</feature>
<gene>
    <name evidence="2" type="ORF">ACFSBH_16680</name>
</gene>
<protein>
    <recommendedName>
        <fullName evidence="4">Lipoprotein</fullName>
    </recommendedName>
</protein>
<proteinExistence type="predicted"/>
<evidence type="ECO:0000313" key="2">
    <source>
        <dbReference type="EMBL" id="MFD1609255.1"/>
    </source>
</evidence>
<evidence type="ECO:0000313" key="3">
    <source>
        <dbReference type="Proteomes" id="UP001597221"/>
    </source>
</evidence>
<dbReference type="PROSITE" id="PS51257">
    <property type="entry name" value="PROKAR_LIPOPROTEIN"/>
    <property type="match status" value="1"/>
</dbReference>
<sequence length="158" mass="17870">MRKVLCIVIFLGFALIACSEEKNVIDILEAPAILSVEQKENQDEINQITGVVCWSNCSNDDRGFSFEDIDEYTLNSLSINPIKEDAVFQITHEGPLADEYGYIAQINKGDSSAGYSTYIDSNEFQAFKDDGTYMVIAQWFDKDELLGYVYSLYKVEVE</sequence>
<reference evidence="3" key="1">
    <citation type="journal article" date="2019" name="Int. J. Syst. Evol. Microbiol.">
        <title>The Global Catalogue of Microorganisms (GCM) 10K type strain sequencing project: providing services to taxonomists for standard genome sequencing and annotation.</title>
        <authorList>
            <consortium name="The Broad Institute Genomics Platform"/>
            <consortium name="The Broad Institute Genome Sequencing Center for Infectious Disease"/>
            <person name="Wu L."/>
            <person name="Ma J."/>
        </authorList>
    </citation>
    <scope>NUCLEOTIDE SEQUENCE [LARGE SCALE GENOMIC DNA]</scope>
    <source>
        <strain evidence="3">CGMCC 1.12376</strain>
    </source>
</reference>
<evidence type="ECO:0000256" key="1">
    <source>
        <dbReference type="SAM" id="SignalP"/>
    </source>
</evidence>
<dbReference type="RefSeq" id="WP_379598674.1">
    <property type="nucleotide sequence ID" value="NZ_JBHUDE010000151.1"/>
</dbReference>
<dbReference type="Proteomes" id="UP001597221">
    <property type="component" value="Unassembled WGS sequence"/>
</dbReference>
<keyword evidence="3" id="KW-1185">Reference proteome</keyword>
<evidence type="ECO:0008006" key="4">
    <source>
        <dbReference type="Google" id="ProtNLM"/>
    </source>
</evidence>
<feature type="signal peptide" evidence="1">
    <location>
        <begin position="1"/>
        <end position="19"/>
    </location>
</feature>
<organism evidence="2 3">
    <name type="scientific">Oceanobacillus luteolus</name>
    <dbReference type="NCBI Taxonomy" id="1274358"/>
    <lineage>
        <taxon>Bacteria</taxon>
        <taxon>Bacillati</taxon>
        <taxon>Bacillota</taxon>
        <taxon>Bacilli</taxon>
        <taxon>Bacillales</taxon>
        <taxon>Bacillaceae</taxon>
        <taxon>Oceanobacillus</taxon>
    </lineage>
</organism>
<accession>A0ABW4HVS3</accession>
<dbReference type="EMBL" id="JBHUDE010000151">
    <property type="protein sequence ID" value="MFD1609255.1"/>
    <property type="molecule type" value="Genomic_DNA"/>
</dbReference>